<dbReference type="GO" id="GO:0016020">
    <property type="term" value="C:membrane"/>
    <property type="evidence" value="ECO:0007669"/>
    <property type="project" value="GOC"/>
</dbReference>
<dbReference type="RefSeq" id="WP_015935369.1">
    <property type="nucleotide sequence ID" value="NC_011891.1"/>
</dbReference>
<comment type="similarity">
    <text evidence="2">Belongs to the neutral ceramidase family.</text>
</comment>
<gene>
    <name evidence="5" type="ordered locus">A2cp1_4362</name>
</gene>
<feature type="compositionally biased region" description="Low complexity" evidence="3">
    <location>
        <begin position="438"/>
        <end position="452"/>
    </location>
</feature>
<protein>
    <recommendedName>
        <fullName evidence="2">Neutral ceramidase</fullName>
        <ecNumber evidence="2">3.5.1.23</ecNumber>
    </recommendedName>
</protein>
<feature type="domain" description="Neutral/alkaline non-lysosomal ceramidase N-terminal" evidence="4">
    <location>
        <begin position="65"/>
        <end position="246"/>
    </location>
</feature>
<accession>B8JBS1</accession>
<dbReference type="PANTHER" id="PTHR12670:SF1">
    <property type="entry name" value="NEUTRAL CERAMIDASE"/>
    <property type="match status" value="1"/>
</dbReference>
<evidence type="ECO:0000313" key="5">
    <source>
        <dbReference type="EMBL" id="ACL67679.1"/>
    </source>
</evidence>
<sequence length="452" mass="46353">MPPARRLLLAAAFLLGIPAAILAIASLPWHGDRPAEAARVTAARRCQGPLSAGAAATTFDLPPGVPIGGFARLRYRSEGVRDPVGARALVLSVGDCRYALASAEILLVPESLEVAVRARLGDVPLDGLLVGATHTHSGPGGYWDHVFGEHIATGPFDPALRDRIAGGIAQAIRAAAAASGPARLSVGEGRAETLAYNRTEGPVEARLTVVRIDRPDGAPVSELAIFAAHPTTLGRANLLISGDWPGRYLAATGHGVRLFFQGALGDQAATPVNGPEGTPTDRYGDAFARAVDGLAYSAPDPAPAVAFATADVPLPAPDPGAVPPLLRRAASNASWETMPARAEVEALRLGGLVLVAVPGEPVSEIGEGWRRAAGPGAQIVSLVNGYVGYVETPRMIAADRGETPRTYYGPSLAARLEPAVAAAAAAVRAEPPAHPPDGAAGRGRTPAAAGRR</sequence>
<dbReference type="EC" id="3.5.1.23" evidence="2"/>
<dbReference type="GO" id="GO:0046514">
    <property type="term" value="P:ceramide catabolic process"/>
    <property type="evidence" value="ECO:0007669"/>
    <property type="project" value="InterPro"/>
</dbReference>
<keyword evidence="2" id="KW-0378">Hydrolase</keyword>
<comment type="catalytic activity">
    <reaction evidence="2">
        <text>an N-acylsphing-4-enine + H2O = sphing-4-enine + a fatty acid</text>
        <dbReference type="Rhea" id="RHEA:20856"/>
        <dbReference type="ChEBI" id="CHEBI:15377"/>
        <dbReference type="ChEBI" id="CHEBI:28868"/>
        <dbReference type="ChEBI" id="CHEBI:52639"/>
        <dbReference type="ChEBI" id="CHEBI:57756"/>
        <dbReference type="EC" id="3.5.1.23"/>
    </reaction>
</comment>
<dbReference type="EMBL" id="CP001359">
    <property type="protein sequence ID" value="ACL67679.1"/>
    <property type="molecule type" value="Genomic_DNA"/>
</dbReference>
<dbReference type="AlphaFoldDB" id="B8JBS1"/>
<evidence type="ECO:0000256" key="1">
    <source>
        <dbReference type="PIRSR" id="PIRSR606823-2"/>
    </source>
</evidence>
<dbReference type="InterPro" id="IPR031329">
    <property type="entry name" value="NEUT/ALK_ceramidase_N"/>
</dbReference>
<evidence type="ECO:0000256" key="3">
    <source>
        <dbReference type="SAM" id="MobiDB-lite"/>
    </source>
</evidence>
<feature type="binding site" evidence="1">
    <location>
        <position position="134"/>
    </location>
    <ligand>
        <name>Zn(2+)</name>
        <dbReference type="ChEBI" id="CHEBI:29105"/>
    </ligand>
</feature>
<feature type="region of interest" description="Disordered" evidence="3">
    <location>
        <begin position="426"/>
        <end position="452"/>
    </location>
</feature>
<comment type="cofactor">
    <cofactor evidence="1">
        <name>Zn(2+)</name>
        <dbReference type="ChEBI" id="CHEBI:29105"/>
    </cofactor>
    <text evidence="1">Binds 1 zinc ion per subunit.</text>
</comment>
<name>B8JBS1_ANAD2</name>
<feature type="binding site" evidence="1">
    <location>
        <position position="229"/>
    </location>
    <ligand>
        <name>Zn(2+)</name>
        <dbReference type="ChEBI" id="CHEBI:29105"/>
    </ligand>
</feature>
<dbReference type="HOGENOM" id="CLU_653501_0_0_7"/>
<dbReference type="Pfam" id="PF04734">
    <property type="entry name" value="Ceramidase_alk"/>
    <property type="match status" value="1"/>
</dbReference>
<keyword evidence="2" id="KW-0443">Lipid metabolism</keyword>
<keyword evidence="6" id="KW-1185">Reference proteome</keyword>
<evidence type="ECO:0000259" key="4">
    <source>
        <dbReference type="Pfam" id="PF04734"/>
    </source>
</evidence>
<evidence type="ECO:0000256" key="2">
    <source>
        <dbReference type="RuleBase" id="RU366019"/>
    </source>
</evidence>
<dbReference type="InterPro" id="IPR006823">
    <property type="entry name" value="Ceramidase_alk"/>
</dbReference>
<dbReference type="KEGG" id="acp:A2cp1_4362"/>
<dbReference type="GO" id="GO:0017040">
    <property type="term" value="F:N-acylsphingosine amidohydrolase activity"/>
    <property type="evidence" value="ECO:0007669"/>
    <property type="project" value="UniProtKB-UniRule"/>
</dbReference>
<keyword evidence="1" id="KW-0862">Zinc</keyword>
<keyword evidence="2" id="KW-0746">Sphingolipid metabolism</keyword>
<organism evidence="5 6">
    <name type="scientific">Anaeromyxobacter dehalogenans (strain ATCC BAA-258 / DSM 21875 / 2CP-1)</name>
    <dbReference type="NCBI Taxonomy" id="455488"/>
    <lineage>
        <taxon>Bacteria</taxon>
        <taxon>Pseudomonadati</taxon>
        <taxon>Myxococcota</taxon>
        <taxon>Myxococcia</taxon>
        <taxon>Myxococcales</taxon>
        <taxon>Cystobacterineae</taxon>
        <taxon>Anaeromyxobacteraceae</taxon>
        <taxon>Anaeromyxobacter</taxon>
    </lineage>
</organism>
<dbReference type="PANTHER" id="PTHR12670">
    <property type="entry name" value="CERAMIDASE"/>
    <property type="match status" value="1"/>
</dbReference>
<dbReference type="GO" id="GO:0042759">
    <property type="term" value="P:long-chain fatty acid biosynthetic process"/>
    <property type="evidence" value="ECO:0007669"/>
    <property type="project" value="TreeGrafter"/>
</dbReference>
<evidence type="ECO:0000313" key="6">
    <source>
        <dbReference type="Proteomes" id="UP000007089"/>
    </source>
</evidence>
<dbReference type="Proteomes" id="UP000007089">
    <property type="component" value="Chromosome"/>
</dbReference>
<keyword evidence="1" id="KW-0479">Metal-binding</keyword>
<dbReference type="GO" id="GO:0046512">
    <property type="term" value="P:sphingosine biosynthetic process"/>
    <property type="evidence" value="ECO:0007669"/>
    <property type="project" value="TreeGrafter"/>
</dbReference>
<proteinExistence type="inferred from homology"/>
<reference evidence="5" key="1">
    <citation type="submission" date="2009-01" db="EMBL/GenBank/DDBJ databases">
        <title>Complete sequence of Anaeromyxobacter dehalogenans 2CP-1.</title>
        <authorList>
            <consortium name="US DOE Joint Genome Institute"/>
            <person name="Lucas S."/>
            <person name="Copeland A."/>
            <person name="Lapidus A."/>
            <person name="Glavina del Rio T."/>
            <person name="Dalin E."/>
            <person name="Tice H."/>
            <person name="Bruce D."/>
            <person name="Goodwin L."/>
            <person name="Pitluck S."/>
            <person name="Saunders E."/>
            <person name="Brettin T."/>
            <person name="Detter J.C."/>
            <person name="Han C."/>
            <person name="Larimer F."/>
            <person name="Land M."/>
            <person name="Hauser L."/>
            <person name="Kyrpides N."/>
            <person name="Ovchinnikova G."/>
            <person name="Beliaev A.S."/>
            <person name="Richardson P."/>
        </authorList>
    </citation>
    <scope>NUCLEOTIDE SEQUENCE</scope>
    <source>
        <strain evidence="5">2CP-1</strain>
    </source>
</reference>
<dbReference type="GO" id="GO:0005576">
    <property type="term" value="C:extracellular region"/>
    <property type="evidence" value="ECO:0007669"/>
    <property type="project" value="TreeGrafter"/>
</dbReference>
<dbReference type="GO" id="GO:0046872">
    <property type="term" value="F:metal ion binding"/>
    <property type="evidence" value="ECO:0007669"/>
    <property type="project" value="UniProtKB-KW"/>
</dbReference>